<dbReference type="Gene3D" id="3.20.20.10">
    <property type="entry name" value="Alanine racemase"/>
    <property type="match status" value="1"/>
</dbReference>
<accession>A0ABV1GDK8</accession>
<dbReference type="PANTHER" id="PTHR43727">
    <property type="entry name" value="DIAMINOPIMELATE DECARBOXYLASE"/>
    <property type="match status" value="1"/>
</dbReference>
<dbReference type="PANTHER" id="PTHR43727:SF2">
    <property type="entry name" value="GROUP IV DECARBOXYLASE"/>
    <property type="match status" value="1"/>
</dbReference>
<name>A0ABV1GDK8_9FIRM</name>
<reference evidence="4 5" key="1">
    <citation type="submission" date="2024-03" db="EMBL/GenBank/DDBJ databases">
        <title>Human intestinal bacterial collection.</title>
        <authorList>
            <person name="Pauvert C."/>
            <person name="Hitch T.C.A."/>
            <person name="Clavel T."/>
        </authorList>
    </citation>
    <scope>NUCLEOTIDE SEQUENCE [LARGE SCALE GENOMIC DNA]</scope>
    <source>
        <strain evidence="4 5">CLA-JM-H11</strain>
    </source>
</reference>
<dbReference type="RefSeq" id="WP_349215367.1">
    <property type="nucleotide sequence ID" value="NZ_JBBMFA010000074.1"/>
</dbReference>
<gene>
    <name evidence="4" type="ORF">WMO24_05745</name>
</gene>
<comment type="caution">
    <text evidence="4">The sequence shown here is derived from an EMBL/GenBank/DDBJ whole genome shotgun (WGS) entry which is preliminary data.</text>
</comment>
<sequence>MTDELLKSLAARLGTPCYLFDADAFAARVRGVSRALAPGQVCYAMKANPFLLAALPDEAVRVEVCSPGEFELCMAAGLDPARIVLSGVNKEEKDLLRAMQKGVIMYTVESLRQADLLAACARRTGASIRVLVRLSSGNQFGMDEDGVRRVCRSGLPVTGLQLYSGTQKRKPAVFRQELETLEALAARLEAECGISISELEYGPGIGVEYFRPDDGEAQLLEALAGAVRQAARTRRVVCELGRFLAAPCGTYLTQVMDVKTTAGRGWCIVDGGIHHVNYYGQTLGMRIPPVRFLPAAPRPGEPAPWNVCGSLCTAGDVLVKGLPLTDPQPGDLLCFGSIGAYSVTEGMYLFLSRALPLVALYTGQNGAQVVRPALSTAFLNSAFSKKGE</sequence>
<evidence type="ECO:0000313" key="4">
    <source>
        <dbReference type="EMBL" id="MEQ2519936.1"/>
    </source>
</evidence>
<evidence type="ECO:0000259" key="3">
    <source>
        <dbReference type="Pfam" id="PF02784"/>
    </source>
</evidence>
<dbReference type="EMBL" id="JBBMFA010000074">
    <property type="protein sequence ID" value="MEQ2519936.1"/>
    <property type="molecule type" value="Genomic_DNA"/>
</dbReference>
<evidence type="ECO:0000256" key="2">
    <source>
        <dbReference type="ARBA" id="ARBA00022898"/>
    </source>
</evidence>
<comment type="cofactor">
    <cofactor evidence="1">
        <name>pyridoxal 5'-phosphate</name>
        <dbReference type="ChEBI" id="CHEBI:597326"/>
    </cofactor>
</comment>
<dbReference type="SUPFAM" id="SSF51419">
    <property type="entry name" value="PLP-binding barrel"/>
    <property type="match status" value="1"/>
</dbReference>
<dbReference type="SUPFAM" id="SSF50621">
    <property type="entry name" value="Alanine racemase C-terminal domain-like"/>
    <property type="match status" value="1"/>
</dbReference>
<dbReference type="InterPro" id="IPR022644">
    <property type="entry name" value="De-COase2_N"/>
</dbReference>
<feature type="domain" description="Orn/DAP/Arg decarboxylase 2 N-terminal" evidence="3">
    <location>
        <begin position="25"/>
        <end position="246"/>
    </location>
</feature>
<dbReference type="GO" id="GO:0008784">
    <property type="term" value="F:alanine racemase activity"/>
    <property type="evidence" value="ECO:0007669"/>
    <property type="project" value="UniProtKB-EC"/>
</dbReference>
<evidence type="ECO:0000313" key="5">
    <source>
        <dbReference type="Proteomes" id="UP001477672"/>
    </source>
</evidence>
<protein>
    <submittedName>
        <fullName evidence="4">Alanine racemase</fullName>
        <ecNumber evidence="4">5.1.1.1</ecNumber>
    </submittedName>
</protein>
<keyword evidence="4" id="KW-0413">Isomerase</keyword>
<evidence type="ECO:0000256" key="1">
    <source>
        <dbReference type="ARBA" id="ARBA00001933"/>
    </source>
</evidence>
<proteinExistence type="predicted"/>
<dbReference type="InterPro" id="IPR029066">
    <property type="entry name" value="PLP-binding_barrel"/>
</dbReference>
<dbReference type="InterPro" id="IPR009006">
    <property type="entry name" value="Ala_racemase/Decarboxylase_C"/>
</dbReference>
<keyword evidence="2" id="KW-0663">Pyridoxal phosphate</keyword>
<dbReference type="EC" id="5.1.1.1" evidence="4"/>
<dbReference type="Proteomes" id="UP001477672">
    <property type="component" value="Unassembled WGS sequence"/>
</dbReference>
<dbReference type="Gene3D" id="2.40.37.10">
    <property type="entry name" value="Lyase, Ornithine Decarboxylase, Chain A, domain 1"/>
    <property type="match status" value="1"/>
</dbReference>
<keyword evidence="5" id="KW-1185">Reference proteome</keyword>
<organism evidence="4 5">
    <name type="scientific">Ruthenibacterium intestinale</name>
    <dbReference type="NCBI Taxonomy" id="3133163"/>
    <lineage>
        <taxon>Bacteria</taxon>
        <taxon>Bacillati</taxon>
        <taxon>Bacillota</taxon>
        <taxon>Clostridia</taxon>
        <taxon>Eubacteriales</taxon>
        <taxon>Oscillospiraceae</taxon>
        <taxon>Ruthenibacterium</taxon>
    </lineage>
</organism>
<dbReference type="Pfam" id="PF02784">
    <property type="entry name" value="Orn_Arg_deC_N"/>
    <property type="match status" value="1"/>
</dbReference>